<evidence type="ECO:0000313" key="2">
    <source>
        <dbReference type="EMBL" id="CAA9258885.1"/>
    </source>
</evidence>
<dbReference type="Gene3D" id="3.40.190.150">
    <property type="entry name" value="Bordetella uptake gene, domain 1"/>
    <property type="match status" value="1"/>
</dbReference>
<sequence length="117" mass="12568">MGEGLAGLRDGRFRALAQSGAGRWAAAGDVPTLRELGVDALGGAQRGIVGPPGLPEPIRRRLVEAFGAALADPAFRAEAERVDLPLRAMLGDGYRAAVLGTEGRLRELWKRRPWRDQ</sequence>
<comment type="similarity">
    <text evidence="1">Belongs to the UPF0065 (bug) family.</text>
</comment>
<organism evidence="2">
    <name type="scientific">uncultured Craurococcus sp</name>
    <dbReference type="NCBI Taxonomy" id="1135998"/>
    <lineage>
        <taxon>Bacteria</taxon>
        <taxon>Pseudomonadati</taxon>
        <taxon>Pseudomonadota</taxon>
        <taxon>Alphaproteobacteria</taxon>
        <taxon>Acetobacterales</taxon>
        <taxon>Acetobacteraceae</taxon>
        <taxon>Craurococcus</taxon>
        <taxon>environmental samples</taxon>
    </lineage>
</organism>
<evidence type="ECO:0000256" key="1">
    <source>
        <dbReference type="ARBA" id="ARBA00006987"/>
    </source>
</evidence>
<dbReference type="Gene3D" id="3.40.190.10">
    <property type="entry name" value="Periplasmic binding protein-like II"/>
    <property type="match status" value="1"/>
</dbReference>
<accession>A0A6J4ITK6</accession>
<protein>
    <submittedName>
        <fullName evidence="2">Uncharacterized protein</fullName>
    </submittedName>
</protein>
<dbReference type="PANTHER" id="PTHR42928:SF5">
    <property type="entry name" value="BLR1237 PROTEIN"/>
    <property type="match status" value="1"/>
</dbReference>
<gene>
    <name evidence="2" type="ORF">AVDCRST_MAG27-2438</name>
</gene>
<dbReference type="InterPro" id="IPR005064">
    <property type="entry name" value="BUG"/>
</dbReference>
<name>A0A6J4ITK6_9PROT</name>
<dbReference type="PANTHER" id="PTHR42928">
    <property type="entry name" value="TRICARBOXYLATE-BINDING PROTEIN"/>
    <property type="match status" value="1"/>
</dbReference>
<proteinExistence type="inferred from homology"/>
<dbReference type="AlphaFoldDB" id="A0A6J4ITK6"/>
<dbReference type="EMBL" id="CADCTD010000107">
    <property type="protein sequence ID" value="CAA9258885.1"/>
    <property type="molecule type" value="Genomic_DNA"/>
</dbReference>
<reference evidence="2" key="1">
    <citation type="submission" date="2020-02" db="EMBL/GenBank/DDBJ databases">
        <authorList>
            <person name="Meier V. D."/>
        </authorList>
    </citation>
    <scope>NUCLEOTIDE SEQUENCE</scope>
    <source>
        <strain evidence="2">AVDCRST_MAG27</strain>
    </source>
</reference>
<dbReference type="InterPro" id="IPR042100">
    <property type="entry name" value="Bug_dom1"/>
</dbReference>
<dbReference type="Pfam" id="PF03401">
    <property type="entry name" value="TctC"/>
    <property type="match status" value="1"/>
</dbReference>